<feature type="compositionally biased region" description="Basic residues" evidence="4">
    <location>
        <begin position="11"/>
        <end position="28"/>
    </location>
</feature>
<feature type="compositionally biased region" description="Basic and acidic residues" evidence="4">
    <location>
        <begin position="740"/>
        <end position="750"/>
    </location>
</feature>
<evidence type="ECO:0000313" key="5">
    <source>
        <dbReference type="EMBL" id="KAF0981804.1"/>
    </source>
</evidence>
<dbReference type="OrthoDB" id="10266662at2759"/>
<feature type="compositionally biased region" description="Basic and acidic residues" evidence="4">
    <location>
        <begin position="691"/>
        <end position="700"/>
    </location>
</feature>
<proteinExistence type="inferred from homology"/>
<dbReference type="SUPFAM" id="SSF48371">
    <property type="entry name" value="ARM repeat"/>
    <property type="match status" value="1"/>
</dbReference>
<evidence type="ECO:0000256" key="4">
    <source>
        <dbReference type="SAM" id="MobiDB-lite"/>
    </source>
</evidence>
<evidence type="ECO:0000256" key="2">
    <source>
        <dbReference type="ARBA" id="ARBA00005907"/>
    </source>
</evidence>
<dbReference type="RefSeq" id="XP_044566517.1">
    <property type="nucleotide sequence ID" value="XM_044702984.1"/>
</dbReference>
<dbReference type="Pfam" id="PF03715">
    <property type="entry name" value="Noc2"/>
    <property type="match status" value="1"/>
</dbReference>
<comment type="similarity">
    <text evidence="2">Belongs to the NOC2 family.</text>
</comment>
<dbReference type="VEuPathDB" id="AmoebaDB:NF0130890"/>
<dbReference type="VEuPathDB" id="AmoebaDB:NfTy_040560"/>
<dbReference type="Proteomes" id="UP000444721">
    <property type="component" value="Unassembled WGS sequence"/>
</dbReference>
<dbReference type="EMBL" id="VFQX01000013">
    <property type="protein sequence ID" value="KAF0981804.1"/>
    <property type="molecule type" value="Genomic_DNA"/>
</dbReference>
<sequence>MGRNKQTKSDKKYKKNKKLVKAKIKTQRIAHEKKVREVIKNEKLKKEDLSDSEKEEEQLEQHYLKAVNKKKPSSSSSSDNKQASNSNSGTITKEEIAAFFEKLKAEGGKTTKDEEEEIQQLISGVDEDDDEEVFDGGEREDNDEENIPADQEEDEQDEAYFQRITEEIEEEDQKQAKEFGSRIKVTKALIARWVKKIKSSNAVQPLYHLVLCFRSGLKKESSSDEKKKKKDEPEIPYVIPDAATFARVTMACVKCLGDLATILTKYEHGSNKMPAKYSGWKQVKLALSTFINAFYTLMESSVDEKLLIYILHYFTRLVPFYGLFEAHPKKILRIMLNLLGHTNEDVRVRAFLIINSMAVIYPYPFLELCIKGVYYTLLRNSKGYNPSTFQQIDFLKNCLVELASINFNSIFQHAFIYIRELSITVRRAMDTTVQNGYALCYNWKFFHCLDAWAKVVCAYFKQEKIGELLYPITQIAMAALSLSNSAKHYPFKVKLLTMLNSLSRECDRTFIPISQFIFEILQLKQATETPKQNQKPQPLYFEFKLKAMPEELKSREFHQRIIDDCCFLLLDHLATHSKSVAFPELSYPITSFLKKYVKNHSETLHFGIAKQITNLVKHVNDNIIFVNEAKSKISFTPLDFDKANQFLHGTETPLEKYYATEKKRQDRELLERVASKLDEKVTFEEEDEEESALKEIEETKLKRKRSTALEEEENSAAQSEEKETKKKKKSTTSKTTSKQDTLKELDLDNF</sequence>
<name>A0A6A5C5Q7_NAEFO</name>
<protein>
    <recommendedName>
        <fullName evidence="7">Nucleolar complex protein 2 homolog</fullName>
    </recommendedName>
</protein>
<reference evidence="5 6" key="1">
    <citation type="journal article" date="2019" name="Sci. Rep.">
        <title>Nanopore sequencing improves the draft genome of the human pathogenic amoeba Naegleria fowleri.</title>
        <authorList>
            <person name="Liechti N."/>
            <person name="Schurch N."/>
            <person name="Bruggmann R."/>
            <person name="Wittwer M."/>
        </authorList>
    </citation>
    <scope>NUCLEOTIDE SEQUENCE [LARGE SCALE GENOMIC DNA]</scope>
    <source>
        <strain evidence="5 6">ATCC 30894</strain>
    </source>
</reference>
<dbReference type="PANTHER" id="PTHR12687:SF4">
    <property type="entry name" value="NUCLEOLAR COMPLEX PROTEIN 2 HOMOLOG"/>
    <property type="match status" value="1"/>
</dbReference>
<feature type="region of interest" description="Disordered" evidence="4">
    <location>
        <begin position="106"/>
        <end position="156"/>
    </location>
</feature>
<keyword evidence="3" id="KW-0539">Nucleus</keyword>
<organism evidence="5 6">
    <name type="scientific">Naegleria fowleri</name>
    <name type="common">Brain eating amoeba</name>
    <dbReference type="NCBI Taxonomy" id="5763"/>
    <lineage>
        <taxon>Eukaryota</taxon>
        <taxon>Discoba</taxon>
        <taxon>Heterolobosea</taxon>
        <taxon>Tetramitia</taxon>
        <taxon>Eutetramitia</taxon>
        <taxon>Vahlkampfiidae</taxon>
        <taxon>Naegleria</taxon>
    </lineage>
</organism>
<feature type="compositionally biased region" description="Basic and acidic residues" evidence="4">
    <location>
        <begin position="29"/>
        <end position="52"/>
    </location>
</feature>
<feature type="compositionally biased region" description="Low complexity" evidence="4">
    <location>
        <begin position="73"/>
        <end position="88"/>
    </location>
</feature>
<dbReference type="PANTHER" id="PTHR12687">
    <property type="entry name" value="NUCLEOLAR COMPLEX 2 AND RAD4-RELATED"/>
    <property type="match status" value="1"/>
</dbReference>
<comment type="subcellular location">
    <subcellularLocation>
        <location evidence="1">Nucleus</location>
    </subcellularLocation>
</comment>
<dbReference type="GO" id="GO:0005730">
    <property type="term" value="C:nucleolus"/>
    <property type="evidence" value="ECO:0007669"/>
    <property type="project" value="TreeGrafter"/>
</dbReference>
<evidence type="ECO:0008006" key="7">
    <source>
        <dbReference type="Google" id="ProtNLM"/>
    </source>
</evidence>
<dbReference type="AlphaFoldDB" id="A0A6A5C5Q7"/>
<keyword evidence="6" id="KW-1185">Reference proteome</keyword>
<dbReference type="GO" id="GO:0030691">
    <property type="term" value="C:Noc2p-Noc3p complex"/>
    <property type="evidence" value="ECO:0007669"/>
    <property type="project" value="TreeGrafter"/>
</dbReference>
<gene>
    <name evidence="5" type="ORF">FDP41_012461</name>
</gene>
<dbReference type="GO" id="GO:0005654">
    <property type="term" value="C:nucleoplasm"/>
    <property type="evidence" value="ECO:0007669"/>
    <property type="project" value="TreeGrafter"/>
</dbReference>
<dbReference type="GO" id="GO:0030690">
    <property type="term" value="C:Noc1p-Noc2p complex"/>
    <property type="evidence" value="ECO:0007669"/>
    <property type="project" value="TreeGrafter"/>
</dbReference>
<dbReference type="GeneID" id="68119676"/>
<dbReference type="OMA" id="GCLRYYL"/>
<dbReference type="InterPro" id="IPR005343">
    <property type="entry name" value="Noc2"/>
</dbReference>
<evidence type="ECO:0000313" key="6">
    <source>
        <dbReference type="Proteomes" id="UP000444721"/>
    </source>
</evidence>
<evidence type="ECO:0000256" key="3">
    <source>
        <dbReference type="ARBA" id="ARBA00023242"/>
    </source>
</evidence>
<feature type="region of interest" description="Disordered" evidence="4">
    <location>
        <begin position="685"/>
        <end position="750"/>
    </location>
</feature>
<comment type="caution">
    <text evidence="5">The sequence shown here is derived from an EMBL/GenBank/DDBJ whole genome shotgun (WGS) entry which is preliminary data.</text>
</comment>
<dbReference type="InterPro" id="IPR016024">
    <property type="entry name" value="ARM-type_fold"/>
</dbReference>
<feature type="compositionally biased region" description="Acidic residues" evidence="4">
    <location>
        <begin position="125"/>
        <end position="156"/>
    </location>
</feature>
<dbReference type="VEuPathDB" id="AmoebaDB:FDP41_012461"/>
<evidence type="ECO:0000256" key="1">
    <source>
        <dbReference type="ARBA" id="ARBA00004123"/>
    </source>
</evidence>
<feature type="region of interest" description="Disordered" evidence="4">
    <location>
        <begin position="1"/>
        <end position="92"/>
    </location>
</feature>
<dbReference type="GO" id="GO:0042273">
    <property type="term" value="P:ribosomal large subunit biogenesis"/>
    <property type="evidence" value="ECO:0007669"/>
    <property type="project" value="TreeGrafter"/>
</dbReference>
<accession>A0A6A5C5Q7</accession>